<dbReference type="Proteomes" id="UP000050795">
    <property type="component" value="Unassembled WGS sequence"/>
</dbReference>
<feature type="region of interest" description="Disordered" evidence="1">
    <location>
        <begin position="22"/>
        <end position="48"/>
    </location>
</feature>
<evidence type="ECO:0000313" key="3">
    <source>
        <dbReference type="WBParaSite" id="TREG1_29180.1"/>
    </source>
</evidence>
<keyword evidence="2" id="KW-1185">Reference proteome</keyword>
<reference evidence="2" key="1">
    <citation type="submission" date="2022-06" db="EMBL/GenBank/DDBJ databases">
        <authorList>
            <person name="Berger JAMES D."/>
            <person name="Berger JAMES D."/>
        </authorList>
    </citation>
    <scope>NUCLEOTIDE SEQUENCE [LARGE SCALE GENOMIC DNA]</scope>
</reference>
<proteinExistence type="predicted"/>
<dbReference type="WBParaSite" id="TREG1_29180.1">
    <property type="protein sequence ID" value="TREG1_29180.1"/>
    <property type="gene ID" value="TREG1_29180"/>
</dbReference>
<feature type="compositionally biased region" description="Polar residues" evidence="1">
    <location>
        <begin position="131"/>
        <end position="143"/>
    </location>
</feature>
<dbReference type="AlphaFoldDB" id="A0AA85JE08"/>
<organism evidence="2 3">
    <name type="scientific">Trichobilharzia regenti</name>
    <name type="common">Nasal bird schistosome</name>
    <dbReference type="NCBI Taxonomy" id="157069"/>
    <lineage>
        <taxon>Eukaryota</taxon>
        <taxon>Metazoa</taxon>
        <taxon>Spiralia</taxon>
        <taxon>Lophotrochozoa</taxon>
        <taxon>Platyhelminthes</taxon>
        <taxon>Trematoda</taxon>
        <taxon>Digenea</taxon>
        <taxon>Strigeidida</taxon>
        <taxon>Schistosomatoidea</taxon>
        <taxon>Schistosomatidae</taxon>
        <taxon>Trichobilharzia</taxon>
    </lineage>
</organism>
<name>A0AA85JE08_TRIRE</name>
<evidence type="ECO:0000256" key="1">
    <source>
        <dbReference type="SAM" id="MobiDB-lite"/>
    </source>
</evidence>
<feature type="region of interest" description="Disordered" evidence="1">
    <location>
        <begin position="131"/>
        <end position="162"/>
    </location>
</feature>
<sequence>KRQSDINELKIILDEISMFLTSGKDPQPNWWRQKKANTNSEEDNSPSSIIVINTDNTTTNNTTTAITKKVENFHNTPRSHSKSPHPLVKKNTSQTTMRIPANYIGKTHNKSTISLDDEKITQLPSTLMLSAPSSTASLKQQITVPEKKRKPTGNNKNHYKTM</sequence>
<evidence type="ECO:0000313" key="2">
    <source>
        <dbReference type="Proteomes" id="UP000050795"/>
    </source>
</evidence>
<accession>A0AA85JE08</accession>
<protein>
    <submittedName>
        <fullName evidence="3">Uncharacterized protein</fullName>
    </submittedName>
</protein>
<feature type="region of interest" description="Disordered" evidence="1">
    <location>
        <begin position="70"/>
        <end position="98"/>
    </location>
</feature>
<feature type="compositionally biased region" description="Basic residues" evidence="1">
    <location>
        <begin position="147"/>
        <end position="162"/>
    </location>
</feature>
<reference evidence="3" key="2">
    <citation type="submission" date="2023-11" db="UniProtKB">
        <authorList>
            <consortium name="WormBaseParasite"/>
        </authorList>
    </citation>
    <scope>IDENTIFICATION</scope>
</reference>